<feature type="signal peptide" evidence="8">
    <location>
        <begin position="1"/>
        <end position="25"/>
    </location>
</feature>
<dbReference type="GO" id="GO:0006487">
    <property type="term" value="P:protein N-linked glycosylation"/>
    <property type="evidence" value="ECO:0007669"/>
    <property type="project" value="TreeGrafter"/>
</dbReference>
<evidence type="ECO:0000259" key="9">
    <source>
        <dbReference type="Pfam" id="PF25147"/>
    </source>
</evidence>
<keyword evidence="2 7" id="KW-0812">Transmembrane</keyword>
<dbReference type="STRING" id="1392247.A0A3N4KSV4"/>
<keyword evidence="4" id="KW-0256">Endoplasmic reticulum</keyword>
<evidence type="ECO:0000256" key="6">
    <source>
        <dbReference type="ARBA" id="ARBA00023136"/>
    </source>
</evidence>
<comment type="subcellular location">
    <subcellularLocation>
        <location evidence="1">Endoplasmic reticulum membrane</location>
        <topology evidence="1">Multi-pass membrane protein</topology>
    </subcellularLocation>
</comment>
<feature type="transmembrane region" description="Helical" evidence="7">
    <location>
        <begin position="235"/>
        <end position="259"/>
    </location>
</feature>
<feature type="transmembrane region" description="Helical" evidence="7">
    <location>
        <begin position="200"/>
        <end position="223"/>
    </location>
</feature>
<evidence type="ECO:0000256" key="5">
    <source>
        <dbReference type="ARBA" id="ARBA00022989"/>
    </source>
</evidence>
<accession>A0A3N4KSV4</accession>
<dbReference type="GO" id="GO:0008250">
    <property type="term" value="C:oligosaccharyltransferase complex"/>
    <property type="evidence" value="ECO:0007669"/>
    <property type="project" value="InterPro"/>
</dbReference>
<evidence type="ECO:0000256" key="4">
    <source>
        <dbReference type="ARBA" id="ARBA00022824"/>
    </source>
</evidence>
<protein>
    <recommendedName>
        <fullName evidence="9">Ribophorin II C-terminal domain-containing protein</fullName>
    </recommendedName>
</protein>
<keyword evidence="5 7" id="KW-1133">Transmembrane helix</keyword>
<keyword evidence="6 7" id="KW-0472">Membrane</keyword>
<dbReference type="EMBL" id="ML119122">
    <property type="protein sequence ID" value="RPB13596.1"/>
    <property type="molecule type" value="Genomic_DNA"/>
</dbReference>
<dbReference type="OrthoDB" id="432292at2759"/>
<evidence type="ECO:0000313" key="10">
    <source>
        <dbReference type="EMBL" id="RPB13596.1"/>
    </source>
</evidence>
<proteinExistence type="predicted"/>
<feature type="chain" id="PRO_5044267662" description="Ribophorin II C-terminal domain-containing protein" evidence="8">
    <location>
        <begin position="26"/>
        <end position="299"/>
    </location>
</feature>
<dbReference type="PANTHER" id="PTHR12640">
    <property type="entry name" value="RIBOPHORIN II"/>
    <property type="match status" value="1"/>
</dbReference>
<dbReference type="InParanoid" id="A0A3N4KSV4"/>
<keyword evidence="11" id="KW-1185">Reference proteome</keyword>
<reference evidence="10 11" key="1">
    <citation type="journal article" date="2018" name="Nat. Ecol. Evol.">
        <title>Pezizomycetes genomes reveal the molecular basis of ectomycorrhizal truffle lifestyle.</title>
        <authorList>
            <person name="Murat C."/>
            <person name="Payen T."/>
            <person name="Noel B."/>
            <person name="Kuo A."/>
            <person name="Morin E."/>
            <person name="Chen J."/>
            <person name="Kohler A."/>
            <person name="Krizsan K."/>
            <person name="Balestrini R."/>
            <person name="Da Silva C."/>
            <person name="Montanini B."/>
            <person name="Hainaut M."/>
            <person name="Levati E."/>
            <person name="Barry K.W."/>
            <person name="Belfiori B."/>
            <person name="Cichocki N."/>
            <person name="Clum A."/>
            <person name="Dockter R.B."/>
            <person name="Fauchery L."/>
            <person name="Guy J."/>
            <person name="Iotti M."/>
            <person name="Le Tacon F."/>
            <person name="Lindquist E.A."/>
            <person name="Lipzen A."/>
            <person name="Malagnac F."/>
            <person name="Mello A."/>
            <person name="Molinier V."/>
            <person name="Miyauchi S."/>
            <person name="Poulain J."/>
            <person name="Riccioni C."/>
            <person name="Rubini A."/>
            <person name="Sitrit Y."/>
            <person name="Splivallo R."/>
            <person name="Traeger S."/>
            <person name="Wang M."/>
            <person name="Zifcakova L."/>
            <person name="Wipf D."/>
            <person name="Zambonelli A."/>
            <person name="Paolocci F."/>
            <person name="Nowrousian M."/>
            <person name="Ottonello S."/>
            <person name="Baldrian P."/>
            <person name="Spatafora J.W."/>
            <person name="Henrissat B."/>
            <person name="Nagy L.G."/>
            <person name="Aury J.M."/>
            <person name="Wincker P."/>
            <person name="Grigoriev I.V."/>
            <person name="Bonfante P."/>
            <person name="Martin F.M."/>
        </authorList>
    </citation>
    <scope>NUCLEOTIDE SEQUENCE [LARGE SCALE GENOMIC DNA]</scope>
    <source>
        <strain evidence="10 11">CCBAS932</strain>
    </source>
</reference>
<evidence type="ECO:0000256" key="3">
    <source>
        <dbReference type="ARBA" id="ARBA00022729"/>
    </source>
</evidence>
<feature type="domain" description="Ribophorin II C-terminal" evidence="9">
    <location>
        <begin position="190"/>
        <end position="294"/>
    </location>
</feature>
<dbReference type="InterPro" id="IPR056790">
    <property type="entry name" value="Ribophorin_II_C"/>
</dbReference>
<evidence type="ECO:0000256" key="2">
    <source>
        <dbReference type="ARBA" id="ARBA00022692"/>
    </source>
</evidence>
<name>A0A3N4KSV4_9PEZI</name>
<evidence type="ECO:0000256" key="7">
    <source>
        <dbReference type="SAM" id="Phobius"/>
    </source>
</evidence>
<dbReference type="PANTHER" id="PTHR12640:SF0">
    <property type="entry name" value="DOLICHYL-DIPHOSPHOOLIGOSACCHARIDE--PROTEIN GLYCOSYLTRANSFERASE SUBUNIT 2"/>
    <property type="match status" value="1"/>
</dbReference>
<keyword evidence="3 8" id="KW-0732">Signal</keyword>
<dbReference type="UniPathway" id="UPA00378"/>
<dbReference type="Pfam" id="PF25147">
    <property type="entry name" value="Ribophorin_II_C"/>
    <property type="match status" value="1"/>
</dbReference>
<dbReference type="Proteomes" id="UP000277580">
    <property type="component" value="Unassembled WGS sequence"/>
</dbReference>
<sequence>MRSIISADMSLKTFFVLSLSTLAAATGTWTFEDGKATISGKGVAEGSRSFSATKPIVESLTLAPRETLKLTFSLKEDSKAARPHQAFLLVSEEASGLETFYPLTIKGESGKAKVELTHKDLPAHLLASPKLSLSIALGSFGSTPGSILPIGNLIPALDAAALGLLEKQKLKDLGEGAIVYKAKKEISHIFRADPQNPPKIITLVFLASVIASLVGLFVVWFPILGANFSHLPKALGAAPVSHPLFFASLVTLEGIFFLYYTQWNLFQTLGASLIVAPIALFSGSRALREVRARRERGQR</sequence>
<evidence type="ECO:0000256" key="8">
    <source>
        <dbReference type="SAM" id="SignalP"/>
    </source>
</evidence>
<dbReference type="FunCoup" id="A0A3N4KSV4">
    <property type="interactions" value="142"/>
</dbReference>
<gene>
    <name evidence="10" type="ORF">P167DRAFT_564452</name>
</gene>
<evidence type="ECO:0000313" key="11">
    <source>
        <dbReference type="Proteomes" id="UP000277580"/>
    </source>
</evidence>
<evidence type="ECO:0000256" key="1">
    <source>
        <dbReference type="ARBA" id="ARBA00004477"/>
    </source>
</evidence>
<dbReference type="InterPro" id="IPR008814">
    <property type="entry name" value="Swp1"/>
</dbReference>
<dbReference type="AlphaFoldDB" id="A0A3N4KSV4"/>
<organism evidence="10 11">
    <name type="scientific">Morchella conica CCBAS932</name>
    <dbReference type="NCBI Taxonomy" id="1392247"/>
    <lineage>
        <taxon>Eukaryota</taxon>
        <taxon>Fungi</taxon>
        <taxon>Dikarya</taxon>
        <taxon>Ascomycota</taxon>
        <taxon>Pezizomycotina</taxon>
        <taxon>Pezizomycetes</taxon>
        <taxon>Pezizales</taxon>
        <taxon>Morchellaceae</taxon>
        <taxon>Morchella</taxon>
    </lineage>
</organism>